<dbReference type="EMBL" id="MFZG01000038">
    <property type="protein sequence ID" value="OGK15346.1"/>
    <property type="molecule type" value="Genomic_DNA"/>
</dbReference>
<dbReference type="Proteomes" id="UP000177208">
    <property type="component" value="Unassembled WGS sequence"/>
</dbReference>
<evidence type="ECO:0000313" key="2">
    <source>
        <dbReference type="EMBL" id="OGK15346.1"/>
    </source>
</evidence>
<keyword evidence="1" id="KW-0472">Membrane</keyword>
<proteinExistence type="predicted"/>
<dbReference type="AlphaFoldDB" id="A0A1F7G932"/>
<reference evidence="2 3" key="1">
    <citation type="journal article" date="2016" name="Nat. Commun.">
        <title>Thousands of microbial genomes shed light on interconnected biogeochemical processes in an aquifer system.</title>
        <authorList>
            <person name="Anantharaman K."/>
            <person name="Brown C.T."/>
            <person name="Hug L.A."/>
            <person name="Sharon I."/>
            <person name="Castelle C.J."/>
            <person name="Probst A.J."/>
            <person name="Thomas B.C."/>
            <person name="Singh A."/>
            <person name="Wilkins M.J."/>
            <person name="Karaoz U."/>
            <person name="Brodie E.L."/>
            <person name="Williams K.H."/>
            <person name="Hubbard S.S."/>
            <person name="Banfield J.F."/>
        </authorList>
    </citation>
    <scope>NUCLEOTIDE SEQUENCE [LARGE SCALE GENOMIC DNA]</scope>
</reference>
<evidence type="ECO:0000313" key="3">
    <source>
        <dbReference type="Proteomes" id="UP000177208"/>
    </source>
</evidence>
<sequence length="72" mass="8172">MYSKKRGDFPKKALLFLPTLLILPIVILFDSLMYMITRPSCMSCGSLTEFLKTASLSVFLLANTGYKFQTKK</sequence>
<keyword evidence="1" id="KW-0812">Transmembrane</keyword>
<protein>
    <submittedName>
        <fullName evidence="2">Uncharacterized protein</fullName>
    </submittedName>
</protein>
<name>A0A1F7G932_9BACT</name>
<accession>A0A1F7G932</accession>
<keyword evidence="1" id="KW-1133">Transmembrane helix</keyword>
<evidence type="ECO:0000256" key="1">
    <source>
        <dbReference type="SAM" id="Phobius"/>
    </source>
</evidence>
<feature type="transmembrane region" description="Helical" evidence="1">
    <location>
        <begin position="12"/>
        <end position="36"/>
    </location>
</feature>
<comment type="caution">
    <text evidence="2">The sequence shown here is derived from an EMBL/GenBank/DDBJ whole genome shotgun (WGS) entry which is preliminary data.</text>
</comment>
<gene>
    <name evidence="2" type="ORF">A2774_03370</name>
</gene>
<organism evidence="2 3">
    <name type="scientific">Candidatus Roizmanbacteria bacterium RIFCSPHIGHO2_01_FULL_39_12c</name>
    <dbReference type="NCBI Taxonomy" id="1802031"/>
    <lineage>
        <taxon>Bacteria</taxon>
        <taxon>Candidatus Roizmaniibacteriota</taxon>
    </lineage>
</organism>